<comment type="caution">
    <text evidence="1">The sequence shown here is derived from an EMBL/GenBank/DDBJ whole genome shotgun (WGS) entry which is preliminary data.</text>
</comment>
<reference evidence="1" key="1">
    <citation type="submission" date="2019-08" db="EMBL/GenBank/DDBJ databases">
        <authorList>
            <person name="Kucharzyk K."/>
            <person name="Murdoch R.W."/>
            <person name="Higgins S."/>
            <person name="Loffler F."/>
        </authorList>
    </citation>
    <scope>NUCLEOTIDE SEQUENCE</scope>
</reference>
<sequence>MISLKNNSSKFFWMQLAFFAERGRVAHINTRSVMKISGKLEPKKDALRPFLKPGYFYKFTGKRLVFPVESFIIQIDSAVQRYKSKASGQSWSLGSIESQYVF</sequence>
<dbReference type="AlphaFoldDB" id="A0A645B5E1"/>
<organism evidence="1">
    <name type="scientific">bioreactor metagenome</name>
    <dbReference type="NCBI Taxonomy" id="1076179"/>
    <lineage>
        <taxon>unclassified sequences</taxon>
        <taxon>metagenomes</taxon>
        <taxon>ecological metagenomes</taxon>
    </lineage>
</organism>
<dbReference type="EMBL" id="VSSQ01017722">
    <property type="protein sequence ID" value="MPM60288.1"/>
    <property type="molecule type" value="Genomic_DNA"/>
</dbReference>
<evidence type="ECO:0000313" key="1">
    <source>
        <dbReference type="EMBL" id="MPM60288.1"/>
    </source>
</evidence>
<protein>
    <submittedName>
        <fullName evidence="1">Uncharacterized protein</fullName>
    </submittedName>
</protein>
<accession>A0A645B5E1</accession>
<gene>
    <name evidence="1" type="ORF">SDC9_107139</name>
</gene>
<name>A0A645B5E1_9ZZZZ</name>
<proteinExistence type="predicted"/>